<dbReference type="InterPro" id="IPR007848">
    <property type="entry name" value="Small_mtfrase_dom"/>
</dbReference>
<dbReference type="Gene3D" id="3.40.50.150">
    <property type="entry name" value="Vaccinia Virus protein VP39"/>
    <property type="match status" value="1"/>
</dbReference>
<dbReference type="RefSeq" id="WP_208429294.1">
    <property type="nucleotide sequence ID" value="NZ_JAEPRJ010000001.1"/>
</dbReference>
<evidence type="ECO:0000256" key="3">
    <source>
        <dbReference type="ARBA" id="ARBA00022691"/>
    </source>
</evidence>
<dbReference type="EC" id="2.1.1.297" evidence="5"/>
<comment type="caution">
    <text evidence="5">Lacks conserved residue(s) required for the propagation of feature annotation.</text>
</comment>
<dbReference type="NCBIfam" id="TIGR00536">
    <property type="entry name" value="hemK_fam"/>
    <property type="match status" value="1"/>
</dbReference>
<evidence type="ECO:0000259" key="7">
    <source>
        <dbReference type="Pfam" id="PF17827"/>
    </source>
</evidence>
<dbReference type="PANTHER" id="PTHR18895:SF74">
    <property type="entry name" value="MTRF1L RELEASE FACTOR GLUTAMINE METHYLTRANSFERASE"/>
    <property type="match status" value="1"/>
</dbReference>
<organism evidence="8 9">
    <name type="scientific">Catonella massiliensis</name>
    <dbReference type="NCBI Taxonomy" id="2799636"/>
    <lineage>
        <taxon>Bacteria</taxon>
        <taxon>Bacillati</taxon>
        <taxon>Bacillota</taxon>
        <taxon>Clostridia</taxon>
        <taxon>Lachnospirales</taxon>
        <taxon>Lachnospiraceae</taxon>
        <taxon>Catonella</taxon>
    </lineage>
</organism>
<dbReference type="InterPro" id="IPR050320">
    <property type="entry name" value="N5-glutamine_MTase"/>
</dbReference>
<evidence type="ECO:0000256" key="2">
    <source>
        <dbReference type="ARBA" id="ARBA00022679"/>
    </source>
</evidence>
<protein>
    <recommendedName>
        <fullName evidence="5">Release factor glutamine methyltransferase</fullName>
        <shortName evidence="5">RF MTase</shortName>
        <ecNumber evidence="5">2.1.1.297</ecNumber>
    </recommendedName>
    <alternativeName>
        <fullName evidence="5">N5-glutamine methyltransferase PrmC</fullName>
    </alternativeName>
    <alternativeName>
        <fullName evidence="5">Protein-(glutamine-N5) MTase PrmC</fullName>
    </alternativeName>
    <alternativeName>
        <fullName evidence="5">Protein-glutamine N-methyltransferase PrmC</fullName>
    </alternativeName>
</protein>
<dbReference type="SUPFAM" id="SSF53335">
    <property type="entry name" value="S-adenosyl-L-methionine-dependent methyltransferases"/>
    <property type="match status" value="1"/>
</dbReference>
<dbReference type="Pfam" id="PF05175">
    <property type="entry name" value="MTS"/>
    <property type="match status" value="1"/>
</dbReference>
<feature type="binding site" evidence="5">
    <location>
        <position position="145"/>
    </location>
    <ligand>
        <name>S-adenosyl-L-methionine</name>
        <dbReference type="ChEBI" id="CHEBI:59789"/>
    </ligand>
</feature>
<comment type="caution">
    <text evidence="8">The sequence shown here is derived from an EMBL/GenBank/DDBJ whole genome shotgun (WGS) entry which is preliminary data.</text>
</comment>
<keyword evidence="1 5" id="KW-0489">Methyltransferase</keyword>
<proteinExistence type="inferred from homology"/>
<evidence type="ECO:0000313" key="9">
    <source>
        <dbReference type="Proteomes" id="UP000604730"/>
    </source>
</evidence>
<feature type="domain" description="Release factor glutamine methyltransferase N-terminal" evidence="7">
    <location>
        <begin position="11"/>
        <end position="80"/>
    </location>
</feature>
<comment type="similarity">
    <text evidence="5">Belongs to the protein N5-glutamine methyltransferase family. PrmC subfamily.</text>
</comment>
<evidence type="ECO:0000256" key="4">
    <source>
        <dbReference type="ARBA" id="ARBA00048391"/>
    </source>
</evidence>
<dbReference type="PANTHER" id="PTHR18895">
    <property type="entry name" value="HEMK METHYLTRANSFERASE"/>
    <property type="match status" value="1"/>
</dbReference>
<accession>A0ABS1J125</accession>
<keyword evidence="3 5" id="KW-0949">S-adenosyl-L-methionine</keyword>
<dbReference type="InterPro" id="IPR004556">
    <property type="entry name" value="HemK-like"/>
</dbReference>
<dbReference type="GO" id="GO:0102559">
    <property type="term" value="F:peptide chain release factor N(5)-glutamine methyltransferase activity"/>
    <property type="evidence" value="ECO:0007669"/>
    <property type="project" value="UniProtKB-EC"/>
</dbReference>
<dbReference type="EMBL" id="JAEPRJ010000001">
    <property type="protein sequence ID" value="MBK5897832.1"/>
    <property type="molecule type" value="Genomic_DNA"/>
</dbReference>
<dbReference type="PROSITE" id="PS00092">
    <property type="entry name" value="N6_MTASE"/>
    <property type="match status" value="1"/>
</dbReference>
<dbReference type="Pfam" id="PF17827">
    <property type="entry name" value="PrmC_N"/>
    <property type="match status" value="1"/>
</dbReference>
<dbReference type="GO" id="GO:0032259">
    <property type="term" value="P:methylation"/>
    <property type="evidence" value="ECO:0007669"/>
    <property type="project" value="UniProtKB-KW"/>
</dbReference>
<comment type="function">
    <text evidence="5">Methylates the class 1 translation termination release factors RF1/PrfA and RF2/PrfB on the glutamine residue of the universally conserved GGQ motif.</text>
</comment>
<keyword evidence="2 5" id="KW-0808">Transferase</keyword>
<dbReference type="InterPro" id="IPR040758">
    <property type="entry name" value="PrmC_N"/>
</dbReference>
<dbReference type="InterPro" id="IPR002052">
    <property type="entry name" value="DNA_methylase_N6_adenine_CS"/>
</dbReference>
<evidence type="ECO:0000313" key="8">
    <source>
        <dbReference type="EMBL" id="MBK5897832.1"/>
    </source>
</evidence>
<feature type="domain" description="Methyltransferase small" evidence="6">
    <location>
        <begin position="102"/>
        <end position="195"/>
    </location>
</feature>
<evidence type="ECO:0000256" key="1">
    <source>
        <dbReference type="ARBA" id="ARBA00022603"/>
    </source>
</evidence>
<sequence>MDKVEYSLKGLLADGSKMLTQAGIDEAELDARYILEYITGLNSAQYFIHSEDIIEKNKAEEFFRLIERRSKRIPLSYVIGTRDFFGLTFKVDENVLIPEQETELLVEEVIKYSEGKSVLDMCTGSGCIAISIALFGKPSKVAASDISEKALEVARENAKSLKSGEISFIQGDMFENVTDKFDIIVSNPPYIETGEIDELMPEVRDYIPRLALDGDIDGLKFYRIISKEAVKKLNKNGRIFYEIGYNQSRAVASILLENGFTDVKIMKDYSGLDRIVMAKLDEKL</sequence>
<dbReference type="Gene3D" id="1.10.8.10">
    <property type="entry name" value="DNA helicase RuvA subunit, C-terminal domain"/>
    <property type="match status" value="1"/>
</dbReference>
<dbReference type="Proteomes" id="UP000604730">
    <property type="component" value="Unassembled WGS sequence"/>
</dbReference>
<dbReference type="HAMAP" id="MF_02126">
    <property type="entry name" value="RF_methyltr_PrmC"/>
    <property type="match status" value="1"/>
</dbReference>
<reference evidence="8 9" key="1">
    <citation type="submission" date="2021-01" db="EMBL/GenBank/DDBJ databases">
        <title>Isolation and description of Catonella massiliensis sp. nov., a novel Catonella species, isolated from a stable periodontitis subject.</title>
        <authorList>
            <person name="Antezack A."/>
            <person name="Boxberger M."/>
            <person name="La Scola B."/>
            <person name="Monnet-Corti V."/>
        </authorList>
    </citation>
    <scope>NUCLEOTIDE SEQUENCE [LARGE SCALE GENOMIC DNA]</scope>
    <source>
        <strain evidence="8 9">Marseille-Q4567</strain>
    </source>
</reference>
<evidence type="ECO:0000259" key="6">
    <source>
        <dbReference type="Pfam" id="PF05175"/>
    </source>
</evidence>
<dbReference type="CDD" id="cd02440">
    <property type="entry name" value="AdoMet_MTases"/>
    <property type="match status" value="1"/>
</dbReference>
<dbReference type="InterPro" id="IPR019874">
    <property type="entry name" value="RF_methyltr_PrmC"/>
</dbReference>
<dbReference type="InterPro" id="IPR029063">
    <property type="entry name" value="SAM-dependent_MTases_sf"/>
</dbReference>
<feature type="binding site" evidence="5">
    <location>
        <begin position="187"/>
        <end position="190"/>
    </location>
    <ligand>
        <name>substrate</name>
    </ligand>
</feature>
<evidence type="ECO:0000256" key="5">
    <source>
        <dbReference type="HAMAP-Rule" id="MF_02126"/>
    </source>
</evidence>
<feature type="binding site" evidence="5">
    <location>
        <position position="187"/>
    </location>
    <ligand>
        <name>S-adenosyl-L-methionine</name>
        <dbReference type="ChEBI" id="CHEBI:59789"/>
    </ligand>
</feature>
<gene>
    <name evidence="5 8" type="primary">prmC</name>
    <name evidence="8" type="ORF">JJN12_08590</name>
</gene>
<comment type="catalytic activity">
    <reaction evidence="4 5">
        <text>L-glutaminyl-[peptide chain release factor] + S-adenosyl-L-methionine = N(5)-methyl-L-glutaminyl-[peptide chain release factor] + S-adenosyl-L-homocysteine + H(+)</text>
        <dbReference type="Rhea" id="RHEA:42896"/>
        <dbReference type="Rhea" id="RHEA-COMP:10271"/>
        <dbReference type="Rhea" id="RHEA-COMP:10272"/>
        <dbReference type="ChEBI" id="CHEBI:15378"/>
        <dbReference type="ChEBI" id="CHEBI:30011"/>
        <dbReference type="ChEBI" id="CHEBI:57856"/>
        <dbReference type="ChEBI" id="CHEBI:59789"/>
        <dbReference type="ChEBI" id="CHEBI:61891"/>
        <dbReference type="EC" id="2.1.1.297"/>
    </reaction>
</comment>
<dbReference type="NCBIfam" id="TIGR03534">
    <property type="entry name" value="RF_mod_PrmC"/>
    <property type="match status" value="1"/>
</dbReference>
<name>A0ABS1J125_9FIRM</name>
<keyword evidence="9" id="KW-1185">Reference proteome</keyword>